<protein>
    <submittedName>
        <fullName evidence="7">Helix-turn-helix transcriptional regulator</fullName>
    </submittedName>
</protein>
<dbReference type="CDD" id="cd06170">
    <property type="entry name" value="LuxR_C_like"/>
    <property type="match status" value="1"/>
</dbReference>
<dbReference type="SMART" id="SM00421">
    <property type="entry name" value="HTH_LUXR"/>
    <property type="match status" value="1"/>
</dbReference>
<feature type="domain" description="HTH luxR-type" evidence="6">
    <location>
        <begin position="290"/>
        <end position="353"/>
    </location>
</feature>
<dbReference type="RefSeq" id="WP_311332773.1">
    <property type="nucleotide sequence ID" value="NZ_JAVRHZ010000003.1"/>
</dbReference>
<dbReference type="InterPro" id="IPR016032">
    <property type="entry name" value="Sig_transdc_resp-reg_C-effctor"/>
</dbReference>
<dbReference type="InterPro" id="IPR000792">
    <property type="entry name" value="Tscrpt_reg_LuxR_C"/>
</dbReference>
<keyword evidence="4" id="KW-1133">Transmembrane helix</keyword>
<sequence length="353" mass="41133">MQFKLLILSICTFLFSQGMFAQYSFEGYVDETLKDGEIFLSLVEDYRKLSGVYNEQILIKTKADTTGYFSFTGNNLPADNRMYRIHVDTCPDDAPNTSHVMGHCKNSKEIIFIANNTSTIQLPTSFADEVFCKVVSEDKRAEAFLKIDSLRNDMHYAFNSYRSEANRKVNTEKWFTIFQQYGEQLQEPLAELYIYSFLSDRSSLLHTYYLEDLKNNNYYQDLLVRLQQKYPETGYTQQYEAELKADQYLINSIAEKAQIPWWLYLIGIVSILSIAGNFYFFGKWRKAKEPKITDENLSNQEKKVLDLILENKTNKEIATLLFVSVSTVKTHINNVYRKLNVSSRDEVKTLFSK</sequence>
<evidence type="ECO:0000256" key="2">
    <source>
        <dbReference type="ARBA" id="ARBA00023125"/>
    </source>
</evidence>
<keyword evidence="4" id="KW-0472">Membrane</keyword>
<keyword evidence="5" id="KW-0732">Signal</keyword>
<keyword evidence="1" id="KW-0805">Transcription regulation</keyword>
<feature type="chain" id="PRO_5046039627" evidence="5">
    <location>
        <begin position="22"/>
        <end position="353"/>
    </location>
</feature>
<keyword evidence="4" id="KW-0812">Transmembrane</keyword>
<dbReference type="PROSITE" id="PS50043">
    <property type="entry name" value="HTH_LUXR_2"/>
    <property type="match status" value="1"/>
</dbReference>
<keyword evidence="8" id="KW-1185">Reference proteome</keyword>
<dbReference type="EMBL" id="JAVRHZ010000003">
    <property type="protein sequence ID" value="MDT0555821.1"/>
    <property type="molecule type" value="Genomic_DNA"/>
</dbReference>
<dbReference type="PRINTS" id="PR00038">
    <property type="entry name" value="HTHLUXR"/>
</dbReference>
<organism evidence="7 8">
    <name type="scientific">Patiriisocius hiemis</name>
    <dbReference type="NCBI Taxonomy" id="3075604"/>
    <lineage>
        <taxon>Bacteria</taxon>
        <taxon>Pseudomonadati</taxon>
        <taxon>Bacteroidota</taxon>
        <taxon>Flavobacteriia</taxon>
        <taxon>Flavobacteriales</taxon>
        <taxon>Flavobacteriaceae</taxon>
        <taxon>Patiriisocius</taxon>
    </lineage>
</organism>
<evidence type="ECO:0000313" key="7">
    <source>
        <dbReference type="EMBL" id="MDT0555821.1"/>
    </source>
</evidence>
<name>A0ABU2YD68_9FLAO</name>
<keyword evidence="3" id="KW-0804">Transcription</keyword>
<comment type="caution">
    <text evidence="7">The sequence shown here is derived from an EMBL/GenBank/DDBJ whole genome shotgun (WGS) entry which is preliminary data.</text>
</comment>
<evidence type="ECO:0000256" key="5">
    <source>
        <dbReference type="SAM" id="SignalP"/>
    </source>
</evidence>
<evidence type="ECO:0000256" key="4">
    <source>
        <dbReference type="SAM" id="Phobius"/>
    </source>
</evidence>
<evidence type="ECO:0000256" key="3">
    <source>
        <dbReference type="ARBA" id="ARBA00023163"/>
    </source>
</evidence>
<evidence type="ECO:0000313" key="8">
    <source>
        <dbReference type="Proteomes" id="UP001254488"/>
    </source>
</evidence>
<dbReference type="Gene3D" id="1.10.10.10">
    <property type="entry name" value="Winged helix-like DNA-binding domain superfamily/Winged helix DNA-binding domain"/>
    <property type="match status" value="1"/>
</dbReference>
<dbReference type="Proteomes" id="UP001254488">
    <property type="component" value="Unassembled WGS sequence"/>
</dbReference>
<evidence type="ECO:0000256" key="1">
    <source>
        <dbReference type="ARBA" id="ARBA00023015"/>
    </source>
</evidence>
<reference evidence="7 8" key="1">
    <citation type="submission" date="2023-09" db="EMBL/GenBank/DDBJ databases">
        <authorList>
            <person name="Rey-Velasco X."/>
        </authorList>
    </citation>
    <scope>NUCLEOTIDE SEQUENCE [LARGE SCALE GENOMIC DNA]</scope>
    <source>
        <strain evidence="7 8">W242</strain>
    </source>
</reference>
<dbReference type="PANTHER" id="PTHR44688:SF16">
    <property type="entry name" value="DNA-BINDING TRANSCRIPTIONAL ACTIVATOR DEVR_DOSR"/>
    <property type="match status" value="1"/>
</dbReference>
<feature type="transmembrane region" description="Helical" evidence="4">
    <location>
        <begin position="261"/>
        <end position="281"/>
    </location>
</feature>
<dbReference type="SUPFAM" id="SSF46894">
    <property type="entry name" value="C-terminal effector domain of the bipartite response regulators"/>
    <property type="match status" value="1"/>
</dbReference>
<proteinExistence type="predicted"/>
<accession>A0ABU2YD68</accession>
<feature type="signal peptide" evidence="5">
    <location>
        <begin position="1"/>
        <end position="21"/>
    </location>
</feature>
<dbReference type="InterPro" id="IPR036388">
    <property type="entry name" value="WH-like_DNA-bd_sf"/>
</dbReference>
<evidence type="ECO:0000259" key="6">
    <source>
        <dbReference type="PROSITE" id="PS50043"/>
    </source>
</evidence>
<dbReference type="PANTHER" id="PTHR44688">
    <property type="entry name" value="DNA-BINDING TRANSCRIPTIONAL ACTIVATOR DEVR_DOSR"/>
    <property type="match status" value="1"/>
</dbReference>
<dbReference type="Pfam" id="PF00196">
    <property type="entry name" value="GerE"/>
    <property type="match status" value="1"/>
</dbReference>
<gene>
    <name evidence="7" type="ORF">RM538_07395</name>
</gene>
<keyword evidence="2" id="KW-0238">DNA-binding</keyword>